<gene>
    <name evidence="2" type="ORF">CINCED_3A023236</name>
</gene>
<proteinExistence type="predicted"/>
<accession>A0A5E4MAY8</accession>
<feature type="region of interest" description="Disordered" evidence="1">
    <location>
        <begin position="1"/>
        <end position="59"/>
    </location>
</feature>
<evidence type="ECO:0000313" key="3">
    <source>
        <dbReference type="Proteomes" id="UP000325440"/>
    </source>
</evidence>
<reference evidence="2 3" key="1">
    <citation type="submission" date="2019-08" db="EMBL/GenBank/DDBJ databases">
        <authorList>
            <person name="Alioto T."/>
            <person name="Alioto T."/>
            <person name="Gomez Garrido J."/>
        </authorList>
    </citation>
    <scope>NUCLEOTIDE SEQUENCE [LARGE SCALE GENOMIC DNA]</scope>
</reference>
<name>A0A5E4MAY8_9HEMI</name>
<dbReference type="Proteomes" id="UP000325440">
    <property type="component" value="Unassembled WGS sequence"/>
</dbReference>
<feature type="compositionally biased region" description="Gly residues" evidence="1">
    <location>
        <begin position="40"/>
        <end position="59"/>
    </location>
</feature>
<evidence type="ECO:0000313" key="2">
    <source>
        <dbReference type="EMBL" id="VVC28567.1"/>
    </source>
</evidence>
<protein>
    <submittedName>
        <fullName evidence="2">Uncharacterized protein</fullName>
    </submittedName>
</protein>
<evidence type="ECO:0000256" key="1">
    <source>
        <dbReference type="SAM" id="MobiDB-lite"/>
    </source>
</evidence>
<dbReference type="EMBL" id="CABPRJ010000482">
    <property type="protein sequence ID" value="VVC28567.1"/>
    <property type="molecule type" value="Genomic_DNA"/>
</dbReference>
<dbReference type="AlphaFoldDB" id="A0A5E4MAY8"/>
<keyword evidence="3" id="KW-1185">Reference proteome</keyword>
<sequence>METTDRESPGSGSGHGWAAGPPSARMDTSWTAETAADIVVGGGGGGGGDGGGGYGTSAS</sequence>
<feature type="non-terminal residue" evidence="2">
    <location>
        <position position="59"/>
    </location>
</feature>
<organism evidence="2 3">
    <name type="scientific">Cinara cedri</name>
    <dbReference type="NCBI Taxonomy" id="506608"/>
    <lineage>
        <taxon>Eukaryota</taxon>
        <taxon>Metazoa</taxon>
        <taxon>Ecdysozoa</taxon>
        <taxon>Arthropoda</taxon>
        <taxon>Hexapoda</taxon>
        <taxon>Insecta</taxon>
        <taxon>Pterygota</taxon>
        <taxon>Neoptera</taxon>
        <taxon>Paraneoptera</taxon>
        <taxon>Hemiptera</taxon>
        <taxon>Sternorrhyncha</taxon>
        <taxon>Aphidomorpha</taxon>
        <taxon>Aphidoidea</taxon>
        <taxon>Aphididae</taxon>
        <taxon>Lachninae</taxon>
        <taxon>Cinara</taxon>
    </lineage>
</organism>